<organism evidence="6 7">
    <name type="scientific">Candidatus Schekmanbacteria bacterium RBG_16_38_11</name>
    <dbReference type="NCBI Taxonomy" id="1817880"/>
    <lineage>
        <taxon>Bacteria</taxon>
        <taxon>Candidatus Schekmaniibacteriota</taxon>
    </lineage>
</organism>
<name>A0A1F7RPV4_9BACT</name>
<dbReference type="HAMAP" id="MF_01930">
    <property type="entry name" value="PurN"/>
    <property type="match status" value="1"/>
</dbReference>
<protein>
    <recommendedName>
        <fullName evidence="4">Phosphoribosylglycinamide formyltransferase</fullName>
        <ecNumber evidence="4">2.1.2.2</ecNumber>
    </recommendedName>
</protein>
<evidence type="ECO:0000256" key="1">
    <source>
        <dbReference type="ARBA" id="ARBA00005054"/>
    </source>
</evidence>
<evidence type="ECO:0000256" key="2">
    <source>
        <dbReference type="ARBA" id="ARBA00022679"/>
    </source>
</evidence>
<dbReference type="GO" id="GO:0005737">
    <property type="term" value="C:cytoplasm"/>
    <property type="evidence" value="ECO:0007669"/>
    <property type="project" value="TreeGrafter"/>
</dbReference>
<dbReference type="Proteomes" id="UP000178435">
    <property type="component" value="Unassembled WGS sequence"/>
</dbReference>
<dbReference type="GO" id="GO:0006189">
    <property type="term" value="P:'de novo' IMP biosynthetic process"/>
    <property type="evidence" value="ECO:0007669"/>
    <property type="project" value="InterPro"/>
</dbReference>
<keyword evidence="2 6" id="KW-0808">Transferase</keyword>
<evidence type="ECO:0000256" key="3">
    <source>
        <dbReference type="ARBA" id="ARBA00022755"/>
    </source>
</evidence>
<evidence type="ECO:0000313" key="6">
    <source>
        <dbReference type="EMBL" id="OGL43596.1"/>
    </source>
</evidence>
<evidence type="ECO:0000256" key="4">
    <source>
        <dbReference type="NCBIfam" id="TIGR00639"/>
    </source>
</evidence>
<gene>
    <name evidence="6" type="ORF">A2149_01350</name>
</gene>
<proteinExistence type="inferred from homology"/>
<dbReference type="PANTHER" id="PTHR43369:SF2">
    <property type="entry name" value="PHOSPHORIBOSYLGLYCINAMIDE FORMYLTRANSFERASE"/>
    <property type="match status" value="1"/>
</dbReference>
<evidence type="ECO:0000259" key="5">
    <source>
        <dbReference type="Pfam" id="PF00551"/>
    </source>
</evidence>
<dbReference type="EC" id="2.1.2.2" evidence="4"/>
<reference evidence="6 7" key="1">
    <citation type="journal article" date="2016" name="Nat. Commun.">
        <title>Thousands of microbial genomes shed light on interconnected biogeochemical processes in an aquifer system.</title>
        <authorList>
            <person name="Anantharaman K."/>
            <person name="Brown C.T."/>
            <person name="Hug L.A."/>
            <person name="Sharon I."/>
            <person name="Castelle C.J."/>
            <person name="Probst A.J."/>
            <person name="Thomas B.C."/>
            <person name="Singh A."/>
            <person name="Wilkins M.J."/>
            <person name="Karaoz U."/>
            <person name="Brodie E.L."/>
            <person name="Williams K.H."/>
            <person name="Hubbard S.S."/>
            <person name="Banfield J.F."/>
        </authorList>
    </citation>
    <scope>NUCLEOTIDE SEQUENCE [LARGE SCALE GENOMIC DNA]</scope>
</reference>
<dbReference type="PANTHER" id="PTHR43369">
    <property type="entry name" value="PHOSPHORIBOSYLGLYCINAMIDE FORMYLTRANSFERASE"/>
    <property type="match status" value="1"/>
</dbReference>
<sequence>MKKLKVGVLVSGRGTNLQSIIDNIEKGELPAEIAIVISNVHGAYALTRAENHNIKTAVIDHKGYKSREEFEKVLIDVLKKEEVELVCLAGFMRLFSPFFLNTFKHRVMNIHPALLPSFPGVHAQKQAIDYGVKVSGCTVHFVDEGTDTGPIILQEAVKVLDDDTE</sequence>
<dbReference type="InterPro" id="IPR002376">
    <property type="entry name" value="Formyl_transf_N"/>
</dbReference>
<dbReference type="InterPro" id="IPR004607">
    <property type="entry name" value="GART"/>
</dbReference>
<dbReference type="InterPro" id="IPR036477">
    <property type="entry name" value="Formyl_transf_N_sf"/>
</dbReference>
<dbReference type="CDD" id="cd08645">
    <property type="entry name" value="FMT_core_GART"/>
    <property type="match status" value="1"/>
</dbReference>
<dbReference type="SUPFAM" id="SSF53328">
    <property type="entry name" value="Formyltransferase"/>
    <property type="match status" value="1"/>
</dbReference>
<dbReference type="Pfam" id="PF00551">
    <property type="entry name" value="Formyl_trans_N"/>
    <property type="match status" value="1"/>
</dbReference>
<feature type="non-terminal residue" evidence="6">
    <location>
        <position position="165"/>
    </location>
</feature>
<dbReference type="EMBL" id="MGDF01000182">
    <property type="protein sequence ID" value="OGL43596.1"/>
    <property type="molecule type" value="Genomic_DNA"/>
</dbReference>
<dbReference type="Gene3D" id="3.40.50.170">
    <property type="entry name" value="Formyl transferase, N-terminal domain"/>
    <property type="match status" value="1"/>
</dbReference>
<feature type="domain" description="Formyl transferase N-terminal" evidence="5">
    <location>
        <begin position="5"/>
        <end position="165"/>
    </location>
</feature>
<dbReference type="GO" id="GO:0004644">
    <property type="term" value="F:phosphoribosylglycinamide formyltransferase activity"/>
    <property type="evidence" value="ECO:0007669"/>
    <property type="project" value="UniProtKB-UniRule"/>
</dbReference>
<dbReference type="NCBIfam" id="TIGR00639">
    <property type="entry name" value="PurN"/>
    <property type="match status" value="1"/>
</dbReference>
<comment type="caution">
    <text evidence="6">The sequence shown here is derived from an EMBL/GenBank/DDBJ whole genome shotgun (WGS) entry which is preliminary data.</text>
</comment>
<dbReference type="AlphaFoldDB" id="A0A1F7RPV4"/>
<evidence type="ECO:0000313" key="7">
    <source>
        <dbReference type="Proteomes" id="UP000178435"/>
    </source>
</evidence>
<accession>A0A1F7RPV4</accession>
<comment type="pathway">
    <text evidence="1">Purine metabolism; IMP biosynthesis via de novo pathway; N(2)-formyl-N(1)-(5-phospho-D-ribosyl)glycinamide from N(1)-(5-phospho-D-ribosyl)glycinamide (10-formyl THF route): step 1/1.</text>
</comment>
<keyword evidence="3" id="KW-0658">Purine biosynthesis</keyword>